<evidence type="ECO:0000313" key="13">
    <source>
        <dbReference type="Proteomes" id="UP001501920"/>
    </source>
</evidence>
<dbReference type="GO" id="GO:0005634">
    <property type="term" value="C:nucleus"/>
    <property type="evidence" value="ECO:0007669"/>
    <property type="project" value="UniProtKB-SubCell"/>
</dbReference>
<dbReference type="SUPFAM" id="SSF140996">
    <property type="entry name" value="Hermes dimerisation domain"/>
    <property type="match status" value="1"/>
</dbReference>
<dbReference type="PANTHER" id="PTHR46481">
    <property type="entry name" value="ZINC FINGER BED DOMAIN-CONTAINING PROTEIN 4"/>
    <property type="match status" value="1"/>
</dbReference>
<evidence type="ECO:0000256" key="1">
    <source>
        <dbReference type="ARBA" id="ARBA00004123"/>
    </source>
</evidence>
<dbReference type="GO" id="GO:0008270">
    <property type="term" value="F:zinc ion binding"/>
    <property type="evidence" value="ECO:0007669"/>
    <property type="project" value="UniProtKB-KW"/>
</dbReference>
<proteinExistence type="predicted"/>
<dbReference type="InterPro" id="IPR008906">
    <property type="entry name" value="HATC_C_dom"/>
</dbReference>
<dbReference type="Pfam" id="PF02892">
    <property type="entry name" value="zf-BED"/>
    <property type="match status" value="1"/>
</dbReference>
<dbReference type="Ensembl" id="ENSPNAT00000067674.1">
    <property type="protein sequence ID" value="ENSPNAP00000062194.1"/>
    <property type="gene ID" value="ENSPNAG00000031515.1"/>
</dbReference>
<sequence>MTAVGGKTELVPKKGVTSSVVWNWFGFAPTDADQTSPRCKVCFKTVVSKGSSTTNLFQHLKQRHTAEWEKSCSQRSESSRNTSTPSKVKQATVPDTFLNCVPYDKNGARWKVITDAVALFIAKDMVPIYTVEKSGFINMLKVLDQKYALPSRKYFSEVALPHLYNGTRQRITRELEEDVSYYAATTDLWSSRTMQPYMSLTVHFINHTWALRSVCLQTAYFPEDHKGEVIAQGIKETLSSWNLAEDRLSCMTTDSATNMIKALKDNEWPSLQCFGHRLHNAIGKGLDPRIDRAIGICKKAVSAFSYSWKKRKEMTEVQAELGLPAHQLITESPTRWSSRQKMIERFLAQEKAIVRVLGADKKTRHLVPTWQDLDVLESVNKAVGPLQNFTDALSGEDYVSVSYVKPILHLFKTSLLLAGEEDTDLTKTIKRKIMSYLADKYSDPRQDELLDMASLMDPRFRTSYIDPGKVDHVKKRAVTELVSVGMCASKQPGPSSQGCLREPQPPPKKKMTLVTFFRKSAPVLSPHQTEVEKLETELATYLLTPEVDPDTDPLEWWKRHEPNFPRLGNLAKKYLSIQATSAPSERVFSVGGSIVTCHRASLKPDVVDRLIFLDKNAISPSSNANTLEHCCSYKLVLTVQTGLYSSVRIWKCISILCFPTSTFVCQKQQQFHHLTAVVIASRWRNMR</sequence>
<dbReference type="Pfam" id="PF05699">
    <property type="entry name" value="Dimer_Tnp_hAT"/>
    <property type="match status" value="1"/>
</dbReference>
<dbReference type="InterPro" id="IPR052035">
    <property type="entry name" value="ZnF_BED_domain_contain"/>
</dbReference>
<evidence type="ECO:0000256" key="4">
    <source>
        <dbReference type="ARBA" id="ARBA00022833"/>
    </source>
</evidence>
<evidence type="ECO:0000256" key="5">
    <source>
        <dbReference type="ARBA" id="ARBA00023015"/>
    </source>
</evidence>
<dbReference type="InterPro" id="IPR036236">
    <property type="entry name" value="Znf_C2H2_sf"/>
</dbReference>
<evidence type="ECO:0000259" key="11">
    <source>
        <dbReference type="PROSITE" id="PS50808"/>
    </source>
</evidence>
<dbReference type="InterPro" id="IPR012337">
    <property type="entry name" value="RNaseH-like_sf"/>
</dbReference>
<feature type="region of interest" description="Disordered" evidence="10">
    <location>
        <begin position="68"/>
        <end position="88"/>
    </location>
</feature>
<dbReference type="PROSITE" id="PS50808">
    <property type="entry name" value="ZF_BED"/>
    <property type="match status" value="1"/>
</dbReference>
<evidence type="ECO:0000313" key="12">
    <source>
        <dbReference type="Ensembl" id="ENSPNAP00000062194.1"/>
    </source>
</evidence>
<name>A0AAR2KIA2_PYGNA</name>
<dbReference type="SUPFAM" id="SSF57667">
    <property type="entry name" value="beta-beta-alpha zinc fingers"/>
    <property type="match status" value="1"/>
</dbReference>
<dbReference type="Proteomes" id="UP001501920">
    <property type="component" value="Chromosome 2"/>
</dbReference>
<comment type="subcellular location">
    <subcellularLocation>
        <location evidence="1">Nucleus</location>
    </subcellularLocation>
</comment>
<evidence type="ECO:0000256" key="10">
    <source>
        <dbReference type="SAM" id="MobiDB-lite"/>
    </source>
</evidence>
<evidence type="ECO:0000256" key="8">
    <source>
        <dbReference type="ARBA" id="ARBA00023242"/>
    </source>
</evidence>
<dbReference type="GeneTree" id="ENSGT00940000161131"/>
<dbReference type="SUPFAM" id="SSF53098">
    <property type="entry name" value="Ribonuclease H-like"/>
    <property type="match status" value="1"/>
</dbReference>
<feature type="compositionally biased region" description="Polar residues" evidence="10">
    <location>
        <begin position="73"/>
        <end position="88"/>
    </location>
</feature>
<dbReference type="PANTHER" id="PTHR46481:SF9">
    <property type="entry name" value="ZINC FINGER BED DOMAIN-CONTAINING PROTEIN 1-LIKE"/>
    <property type="match status" value="1"/>
</dbReference>
<accession>A0AAR2KIA2</accession>
<reference evidence="12" key="2">
    <citation type="submission" date="2025-08" db="UniProtKB">
        <authorList>
            <consortium name="Ensembl"/>
        </authorList>
    </citation>
    <scope>IDENTIFICATION</scope>
</reference>
<dbReference type="GO" id="GO:0003677">
    <property type="term" value="F:DNA binding"/>
    <property type="evidence" value="ECO:0007669"/>
    <property type="project" value="UniProtKB-KW"/>
</dbReference>
<dbReference type="SMART" id="SM00614">
    <property type="entry name" value="ZnF_BED"/>
    <property type="match status" value="1"/>
</dbReference>
<evidence type="ECO:0000256" key="6">
    <source>
        <dbReference type="ARBA" id="ARBA00023125"/>
    </source>
</evidence>
<keyword evidence="3 9" id="KW-0863">Zinc-finger</keyword>
<evidence type="ECO:0000256" key="2">
    <source>
        <dbReference type="ARBA" id="ARBA00022723"/>
    </source>
</evidence>
<keyword evidence="7" id="KW-0804">Transcription</keyword>
<keyword evidence="13" id="KW-1185">Reference proteome</keyword>
<evidence type="ECO:0000256" key="9">
    <source>
        <dbReference type="PROSITE-ProRule" id="PRU00027"/>
    </source>
</evidence>
<keyword evidence="5" id="KW-0805">Transcription regulation</keyword>
<keyword evidence="6" id="KW-0238">DNA-binding</keyword>
<feature type="domain" description="BED-type" evidence="11">
    <location>
        <begin position="16"/>
        <end position="71"/>
    </location>
</feature>
<evidence type="ECO:0000256" key="7">
    <source>
        <dbReference type="ARBA" id="ARBA00023163"/>
    </source>
</evidence>
<protein>
    <recommendedName>
        <fullName evidence="11">BED-type domain-containing protein</fullName>
    </recommendedName>
</protein>
<evidence type="ECO:0000256" key="3">
    <source>
        <dbReference type="ARBA" id="ARBA00022771"/>
    </source>
</evidence>
<dbReference type="AlphaFoldDB" id="A0AAR2KIA2"/>
<dbReference type="GO" id="GO:0046983">
    <property type="term" value="F:protein dimerization activity"/>
    <property type="evidence" value="ECO:0007669"/>
    <property type="project" value="InterPro"/>
</dbReference>
<keyword evidence="4" id="KW-0862">Zinc</keyword>
<keyword evidence="8" id="KW-0539">Nucleus</keyword>
<organism evidence="12 13">
    <name type="scientific">Pygocentrus nattereri</name>
    <name type="common">Red-bellied piranha</name>
    <dbReference type="NCBI Taxonomy" id="42514"/>
    <lineage>
        <taxon>Eukaryota</taxon>
        <taxon>Metazoa</taxon>
        <taxon>Chordata</taxon>
        <taxon>Craniata</taxon>
        <taxon>Vertebrata</taxon>
        <taxon>Euteleostomi</taxon>
        <taxon>Actinopterygii</taxon>
        <taxon>Neopterygii</taxon>
        <taxon>Teleostei</taxon>
        <taxon>Ostariophysi</taxon>
        <taxon>Characiformes</taxon>
        <taxon>Characoidei</taxon>
        <taxon>Pygocentrus</taxon>
    </lineage>
</organism>
<reference evidence="12" key="3">
    <citation type="submission" date="2025-09" db="UniProtKB">
        <authorList>
            <consortium name="Ensembl"/>
        </authorList>
    </citation>
    <scope>IDENTIFICATION</scope>
</reference>
<reference evidence="12 13" key="1">
    <citation type="submission" date="2020-10" db="EMBL/GenBank/DDBJ databases">
        <title>Pygocentrus nattereri (red-bellied piranha) genome, fPygNat1, primary haplotype.</title>
        <authorList>
            <person name="Myers G."/>
            <person name="Meyer A."/>
            <person name="Karagic N."/>
            <person name="Pippel M."/>
            <person name="Winkler S."/>
            <person name="Tracey A."/>
            <person name="Wood J."/>
            <person name="Formenti G."/>
            <person name="Howe K."/>
            <person name="Fedrigo O."/>
            <person name="Jarvis E.D."/>
        </authorList>
    </citation>
    <scope>NUCLEOTIDE SEQUENCE [LARGE SCALE GENOMIC DNA]</scope>
</reference>
<keyword evidence="2" id="KW-0479">Metal-binding</keyword>
<dbReference type="InterPro" id="IPR003656">
    <property type="entry name" value="Znf_BED"/>
</dbReference>